<feature type="transmembrane region" description="Helical" evidence="1">
    <location>
        <begin position="278"/>
        <end position="304"/>
    </location>
</feature>
<dbReference type="GO" id="GO:0005886">
    <property type="term" value="C:plasma membrane"/>
    <property type="evidence" value="ECO:0007669"/>
    <property type="project" value="TreeGrafter"/>
</dbReference>
<keyword evidence="1" id="KW-1133">Transmembrane helix</keyword>
<gene>
    <name evidence="2" type="ORF">I6G29_12225</name>
    <name evidence="3" type="ORF">NCTC11997_02519</name>
</gene>
<reference evidence="2 5" key="2">
    <citation type="submission" date="2020-12" db="EMBL/GenBank/DDBJ databases">
        <title>FDA dAtabase for Regulatory Grade micrObial Sequences (FDA-ARGOS): Supporting development and validation of Infectious Disease Dx tests.</title>
        <authorList>
            <person name="Sproer C."/>
            <person name="Gronow S."/>
            <person name="Severitt S."/>
            <person name="Schroder I."/>
            <person name="Tallon L."/>
            <person name="Sadzewicz L."/>
            <person name="Zhao X."/>
            <person name="Boylan J."/>
            <person name="Ott S."/>
            <person name="Bowen H."/>
            <person name="Vavikolanu K."/>
            <person name="Mehta A."/>
            <person name="Aluvathingal J."/>
            <person name="Nadendla S."/>
            <person name="Lowell S."/>
            <person name="Myers T."/>
            <person name="Yan Y."/>
            <person name="Sichtig H."/>
        </authorList>
    </citation>
    <scope>NUCLEOTIDE SEQUENCE [LARGE SCALE GENOMIC DNA]</scope>
    <source>
        <strain evidence="2 5">FDAARGOS_872</strain>
    </source>
</reference>
<feature type="transmembrane region" description="Helical" evidence="1">
    <location>
        <begin position="68"/>
        <end position="89"/>
    </location>
</feature>
<feature type="transmembrane region" description="Helical" evidence="1">
    <location>
        <begin position="36"/>
        <end position="56"/>
    </location>
</feature>
<dbReference type="PANTHER" id="PTHR18640:SF5">
    <property type="entry name" value="SODIUM_BILE ACID COTRANSPORTER 7"/>
    <property type="match status" value="1"/>
</dbReference>
<dbReference type="EMBL" id="UGSB01000001">
    <property type="protein sequence ID" value="SUA57813.1"/>
    <property type="molecule type" value="Genomic_DNA"/>
</dbReference>
<feature type="transmembrane region" description="Helical" evidence="1">
    <location>
        <begin position="101"/>
        <end position="122"/>
    </location>
</feature>
<protein>
    <submittedName>
        <fullName evidence="3">Bile acid transporter</fullName>
    </submittedName>
    <submittedName>
        <fullName evidence="2">Bile acid:sodium symporter</fullName>
    </submittedName>
</protein>
<dbReference type="STRING" id="1122619.GCA_000373745_00255"/>
<evidence type="ECO:0000256" key="1">
    <source>
        <dbReference type="SAM" id="Phobius"/>
    </source>
</evidence>
<proteinExistence type="predicted"/>
<keyword evidence="5" id="KW-1185">Reference proteome</keyword>
<dbReference type="PIRSF" id="PIRSF026166">
    <property type="entry name" value="UCP026166"/>
    <property type="match status" value="1"/>
</dbReference>
<organism evidence="3 4">
    <name type="scientific">Oligella ureolytica</name>
    <dbReference type="NCBI Taxonomy" id="90244"/>
    <lineage>
        <taxon>Bacteria</taxon>
        <taxon>Pseudomonadati</taxon>
        <taxon>Pseudomonadota</taxon>
        <taxon>Betaproteobacteria</taxon>
        <taxon>Burkholderiales</taxon>
        <taxon>Alcaligenaceae</taxon>
        <taxon>Oligella</taxon>
    </lineage>
</organism>
<feature type="transmembrane region" description="Helical" evidence="1">
    <location>
        <begin position="234"/>
        <end position="257"/>
    </location>
</feature>
<feature type="transmembrane region" description="Helical" evidence="1">
    <location>
        <begin position="167"/>
        <end position="188"/>
    </location>
</feature>
<evidence type="ECO:0000313" key="5">
    <source>
        <dbReference type="Proteomes" id="UP000594903"/>
    </source>
</evidence>
<sequence length="337" mass="36704">MQFNYKRLIPDQFTVLLTLVVIIATLLPAHGRGEVAIDWASKIAIALLFFLHGARLSRQAIFQGLTHWKIHLVIFSITFIVFPFIGIALRPVLEPMMTPTLYLGFLYLCMLPGTVQSAIAFTSMARGNLAAAICNASASSMIGIFVTPLLVAIVLTDFSDQVPSINLMSVLKIIVQLFVPFIIGHLLRPYLGGFLLRNKLLVKMVDQGSILLVVYAAFSHAVNEGLWRETPLSALIAVFFVSVLILAIALGVSHFIAKAMGFNLADRITILFCGSKKSLASGLPMAQVIFAGMPIGSIILPLMIFHQLQLMVCAAIANKLGQRPLTTEEIEAEAATN</sequence>
<keyword evidence="1" id="KW-0812">Transmembrane</keyword>
<dbReference type="Gene3D" id="1.20.1530.20">
    <property type="match status" value="1"/>
</dbReference>
<dbReference type="Pfam" id="PF13593">
    <property type="entry name" value="SBF_like"/>
    <property type="match status" value="1"/>
</dbReference>
<name>A0A378XI52_9BURK</name>
<feature type="transmembrane region" description="Helical" evidence="1">
    <location>
        <begin position="200"/>
        <end position="222"/>
    </location>
</feature>
<dbReference type="Proteomes" id="UP000594903">
    <property type="component" value="Chromosome"/>
</dbReference>
<evidence type="ECO:0000313" key="3">
    <source>
        <dbReference type="EMBL" id="SUA57813.1"/>
    </source>
</evidence>
<dbReference type="PANTHER" id="PTHR18640">
    <property type="entry name" value="SOLUTE CARRIER FAMILY 10 MEMBER 7"/>
    <property type="match status" value="1"/>
</dbReference>
<dbReference type="InterPro" id="IPR016833">
    <property type="entry name" value="Put_Na-Bile_cotransptr"/>
</dbReference>
<keyword evidence="1" id="KW-0472">Membrane</keyword>
<dbReference type="AlphaFoldDB" id="A0A378XI52"/>
<dbReference type="InterPro" id="IPR038770">
    <property type="entry name" value="Na+/solute_symporter_sf"/>
</dbReference>
<feature type="transmembrane region" description="Helical" evidence="1">
    <location>
        <begin position="12"/>
        <end position="30"/>
    </location>
</feature>
<dbReference type="EMBL" id="CP065725">
    <property type="protein sequence ID" value="QPT39863.1"/>
    <property type="molecule type" value="Genomic_DNA"/>
</dbReference>
<dbReference type="RefSeq" id="WP_018573435.1">
    <property type="nucleotide sequence ID" value="NZ_CP065725.1"/>
</dbReference>
<evidence type="ECO:0000313" key="2">
    <source>
        <dbReference type="EMBL" id="QPT39863.1"/>
    </source>
</evidence>
<feature type="transmembrane region" description="Helical" evidence="1">
    <location>
        <begin position="129"/>
        <end position="155"/>
    </location>
</feature>
<evidence type="ECO:0000313" key="4">
    <source>
        <dbReference type="Proteomes" id="UP000254603"/>
    </source>
</evidence>
<dbReference type="Proteomes" id="UP000254603">
    <property type="component" value="Unassembled WGS sequence"/>
</dbReference>
<accession>A0A378XI52</accession>
<reference evidence="3 4" key="1">
    <citation type="submission" date="2018-06" db="EMBL/GenBank/DDBJ databases">
        <authorList>
            <consortium name="Pathogen Informatics"/>
            <person name="Doyle S."/>
        </authorList>
    </citation>
    <scope>NUCLEOTIDE SEQUENCE [LARGE SCALE GENOMIC DNA]</scope>
    <source>
        <strain evidence="3 4">NCTC11997</strain>
    </source>
</reference>
<dbReference type="OrthoDB" id="9792271at2"/>